<evidence type="ECO:0000256" key="9">
    <source>
        <dbReference type="ARBA" id="ARBA00022989"/>
    </source>
</evidence>
<comment type="catalytic activity">
    <reaction evidence="13">
        <text>L-threonyl-[protein] + ATP = O-phospho-L-threonyl-[protein] + ADP + H(+)</text>
        <dbReference type="Rhea" id="RHEA:46608"/>
        <dbReference type="Rhea" id="RHEA-COMP:11060"/>
        <dbReference type="Rhea" id="RHEA-COMP:11605"/>
        <dbReference type="ChEBI" id="CHEBI:15378"/>
        <dbReference type="ChEBI" id="CHEBI:30013"/>
        <dbReference type="ChEBI" id="CHEBI:30616"/>
        <dbReference type="ChEBI" id="CHEBI:61977"/>
        <dbReference type="ChEBI" id="CHEBI:456216"/>
        <dbReference type="EC" id="2.7.11.1"/>
    </reaction>
</comment>
<feature type="domain" description="Protein kinase" evidence="16">
    <location>
        <begin position="397"/>
        <end position="693"/>
    </location>
</feature>
<evidence type="ECO:0000256" key="11">
    <source>
        <dbReference type="ARBA" id="ARBA00023170"/>
    </source>
</evidence>
<keyword evidence="5" id="KW-0812">Transmembrane</keyword>
<keyword evidence="11" id="KW-0675">Receptor</keyword>
<dbReference type="Gene3D" id="3.30.200.20">
    <property type="entry name" value="Phosphorylase Kinase, domain 1"/>
    <property type="match status" value="1"/>
</dbReference>
<dbReference type="Gene3D" id="3.80.10.10">
    <property type="entry name" value="Ribonuclease Inhibitor"/>
    <property type="match status" value="1"/>
</dbReference>
<keyword evidence="7" id="KW-0547">Nucleotide-binding</keyword>
<dbReference type="GO" id="GO:0004674">
    <property type="term" value="F:protein serine/threonine kinase activity"/>
    <property type="evidence" value="ECO:0007669"/>
    <property type="project" value="UniProtKB-EC"/>
</dbReference>
<keyword evidence="3" id="KW-0597">Phosphoprotein</keyword>
<dbReference type="EC" id="2.7.11.1" evidence="2"/>
<dbReference type="InterPro" id="IPR008271">
    <property type="entry name" value="Ser/Thr_kinase_AS"/>
</dbReference>
<dbReference type="SUPFAM" id="SSF56112">
    <property type="entry name" value="Protein kinase-like (PK-like)"/>
    <property type="match status" value="1"/>
</dbReference>
<dbReference type="Pfam" id="PF11721">
    <property type="entry name" value="Malectin"/>
    <property type="match status" value="1"/>
</dbReference>
<sequence length="749" mass="82067">DFAEPRSDRGYFRTSGKSYLLELALSSPEFSRGLNTTISGFNVISDRFVASGMASIKAFQTLEVVFEHRSIGYNSLSGNIPDELGNLSKLTVLGREGDGEGNKPAGEEAGGHTEGGGERGKEKEDDGDRKAKGEEVDDMGMIDGGSIGQNWAQSNHLNGTLHKSYGQLTNLFVLTSELEIAEQCRDKSLRDSLYINCGGESAYINGSYYVGDNETKSYYVSSQSNWAYSCSGTFMSETANSSNYVKNITCGISVDAYATARLCPVSLKYYGFCLRQGKYEVTLYFAEIVYSEGEDYSIAGERAFDVYIQGDKVLDNFNPKAAARAAKKEVIRRYNASVNKDHTLCIHLYWAGKGSLYNPPATNGPLISAISVTPEKRIELPSGPVSVRQIIDATNNFSTKMEIGRGGFGRVYKNKACWAQATATDRDGPGRAGVAQLHGQIVAVKKLSTPSKQKLQEFNTEVHTLSSLKHENLVQLYGGYSGKELHLLIYEYMEHKSIGEALFETRSRLKLDWKTRREICLGIAKGLKYLHEESRLKIVHRDIKAQNILLGGTDGNLKAKISDFGLAMLCEEGNENMVSKVAGTNGYLAPEYAMRGIFSQKADVYSFGVLLLEIVSGKSNAVSRPTQDTVFLLDTGRLADLVDKDLSSCYDFTEAMRILNLAMMCTSQTPTLRPTMSEVVSVLQGEKTVEQVFGAPPTDSSSTTMAGTYLTSSAEISSTSTEVSSRAFTSYFMIKENQEKKKLDCGSTA</sequence>
<evidence type="ECO:0000256" key="6">
    <source>
        <dbReference type="ARBA" id="ARBA00022729"/>
    </source>
</evidence>
<dbReference type="Gene3D" id="1.10.510.10">
    <property type="entry name" value="Transferase(Phosphotransferase) domain 1"/>
    <property type="match status" value="1"/>
</dbReference>
<dbReference type="FunFam" id="1.10.510.10:FF:000769">
    <property type="entry name" value="Uncharacterized protein"/>
    <property type="match status" value="1"/>
</dbReference>
<keyword evidence="18" id="KW-1185">Reference proteome</keyword>
<keyword evidence="9" id="KW-1133">Transmembrane helix</keyword>
<evidence type="ECO:0000256" key="13">
    <source>
        <dbReference type="ARBA" id="ARBA00047899"/>
    </source>
</evidence>
<dbReference type="PROSITE" id="PS50011">
    <property type="entry name" value="PROTEIN_KINASE_DOM"/>
    <property type="match status" value="1"/>
</dbReference>
<evidence type="ECO:0000259" key="16">
    <source>
        <dbReference type="PROSITE" id="PS50011"/>
    </source>
</evidence>
<keyword evidence="10" id="KW-0472">Membrane</keyword>
<dbReference type="PANTHER" id="PTHR48006:SF48">
    <property type="entry name" value="PROTEIN KINASE DOMAIN-CONTAINING PROTEIN"/>
    <property type="match status" value="1"/>
</dbReference>
<dbReference type="Proteomes" id="UP001188597">
    <property type="component" value="Unassembled WGS sequence"/>
</dbReference>
<keyword evidence="12" id="KW-0325">Glycoprotein</keyword>
<dbReference type="GO" id="GO:0016020">
    <property type="term" value="C:membrane"/>
    <property type="evidence" value="ECO:0007669"/>
    <property type="project" value="UniProtKB-SubCell"/>
</dbReference>
<evidence type="ECO:0000256" key="3">
    <source>
        <dbReference type="ARBA" id="ARBA00022553"/>
    </source>
</evidence>
<keyword evidence="4" id="KW-0808">Transferase</keyword>
<dbReference type="Gene3D" id="2.60.120.430">
    <property type="entry name" value="Galactose-binding lectin"/>
    <property type="match status" value="1"/>
</dbReference>
<evidence type="ECO:0000256" key="15">
    <source>
        <dbReference type="SAM" id="MobiDB-lite"/>
    </source>
</evidence>
<evidence type="ECO:0000256" key="4">
    <source>
        <dbReference type="ARBA" id="ARBA00022679"/>
    </source>
</evidence>
<feature type="compositionally biased region" description="Basic and acidic residues" evidence="15">
    <location>
        <begin position="95"/>
        <end position="134"/>
    </location>
</feature>
<dbReference type="Pfam" id="PF07714">
    <property type="entry name" value="PK_Tyr_Ser-Thr"/>
    <property type="match status" value="1"/>
</dbReference>
<evidence type="ECO:0000256" key="2">
    <source>
        <dbReference type="ARBA" id="ARBA00012513"/>
    </source>
</evidence>
<evidence type="ECO:0000256" key="10">
    <source>
        <dbReference type="ARBA" id="ARBA00023136"/>
    </source>
</evidence>
<dbReference type="SMART" id="SM00220">
    <property type="entry name" value="S_TKc"/>
    <property type="match status" value="1"/>
</dbReference>
<proteinExistence type="predicted"/>
<keyword evidence="8" id="KW-0067">ATP-binding</keyword>
<dbReference type="GO" id="GO:0005524">
    <property type="term" value="F:ATP binding"/>
    <property type="evidence" value="ECO:0007669"/>
    <property type="project" value="UniProtKB-KW"/>
</dbReference>
<dbReference type="PROSITE" id="PS00108">
    <property type="entry name" value="PROTEIN_KINASE_ST"/>
    <property type="match status" value="1"/>
</dbReference>
<dbReference type="PANTHER" id="PTHR48006">
    <property type="entry name" value="LEUCINE-RICH REPEAT-CONTAINING PROTEIN DDB_G0281931-RELATED"/>
    <property type="match status" value="1"/>
</dbReference>
<organism evidence="17 18">
    <name type="scientific">Escallonia herrerae</name>
    <dbReference type="NCBI Taxonomy" id="1293975"/>
    <lineage>
        <taxon>Eukaryota</taxon>
        <taxon>Viridiplantae</taxon>
        <taxon>Streptophyta</taxon>
        <taxon>Embryophyta</taxon>
        <taxon>Tracheophyta</taxon>
        <taxon>Spermatophyta</taxon>
        <taxon>Magnoliopsida</taxon>
        <taxon>eudicotyledons</taxon>
        <taxon>Gunneridae</taxon>
        <taxon>Pentapetalae</taxon>
        <taxon>asterids</taxon>
        <taxon>campanulids</taxon>
        <taxon>Escalloniales</taxon>
        <taxon>Escalloniaceae</taxon>
        <taxon>Escallonia</taxon>
    </lineage>
</organism>
<dbReference type="InterPro" id="IPR032675">
    <property type="entry name" value="LRR_dom_sf"/>
</dbReference>
<evidence type="ECO:0000256" key="14">
    <source>
        <dbReference type="ARBA" id="ARBA00048679"/>
    </source>
</evidence>
<name>A0AA89BA49_9ASTE</name>
<dbReference type="InterPro" id="IPR001245">
    <property type="entry name" value="Ser-Thr/Tyr_kinase_cat_dom"/>
</dbReference>
<evidence type="ECO:0000313" key="17">
    <source>
        <dbReference type="EMBL" id="KAK3032713.1"/>
    </source>
</evidence>
<evidence type="ECO:0000256" key="1">
    <source>
        <dbReference type="ARBA" id="ARBA00004479"/>
    </source>
</evidence>
<dbReference type="InterPro" id="IPR021720">
    <property type="entry name" value="Malectin_dom"/>
</dbReference>
<dbReference type="InterPro" id="IPR000719">
    <property type="entry name" value="Prot_kinase_dom"/>
</dbReference>
<protein>
    <recommendedName>
        <fullName evidence="2">non-specific serine/threonine protein kinase</fullName>
        <ecNumber evidence="2">2.7.11.1</ecNumber>
    </recommendedName>
</protein>
<gene>
    <name evidence="17" type="ORF">RJ639_035157</name>
</gene>
<keyword evidence="6" id="KW-0732">Signal</keyword>
<evidence type="ECO:0000256" key="12">
    <source>
        <dbReference type="ARBA" id="ARBA00023180"/>
    </source>
</evidence>
<evidence type="ECO:0000256" key="7">
    <source>
        <dbReference type="ARBA" id="ARBA00022741"/>
    </source>
</evidence>
<dbReference type="AlphaFoldDB" id="A0AA89BA49"/>
<dbReference type="InterPro" id="IPR011009">
    <property type="entry name" value="Kinase-like_dom_sf"/>
</dbReference>
<evidence type="ECO:0000256" key="5">
    <source>
        <dbReference type="ARBA" id="ARBA00022692"/>
    </source>
</evidence>
<evidence type="ECO:0000256" key="8">
    <source>
        <dbReference type="ARBA" id="ARBA00022840"/>
    </source>
</evidence>
<dbReference type="InterPro" id="IPR051824">
    <property type="entry name" value="LRR_Rcpt-Like_S/T_Kinase"/>
</dbReference>
<feature type="region of interest" description="Disordered" evidence="15">
    <location>
        <begin position="93"/>
        <end position="145"/>
    </location>
</feature>
<feature type="non-terminal residue" evidence="17">
    <location>
        <position position="749"/>
    </location>
</feature>
<comment type="caution">
    <text evidence="17">The sequence shown here is derived from an EMBL/GenBank/DDBJ whole genome shotgun (WGS) entry which is preliminary data.</text>
</comment>
<comment type="catalytic activity">
    <reaction evidence="14">
        <text>L-seryl-[protein] + ATP = O-phospho-L-seryl-[protein] + ADP + H(+)</text>
        <dbReference type="Rhea" id="RHEA:17989"/>
        <dbReference type="Rhea" id="RHEA-COMP:9863"/>
        <dbReference type="Rhea" id="RHEA-COMP:11604"/>
        <dbReference type="ChEBI" id="CHEBI:15378"/>
        <dbReference type="ChEBI" id="CHEBI:29999"/>
        <dbReference type="ChEBI" id="CHEBI:30616"/>
        <dbReference type="ChEBI" id="CHEBI:83421"/>
        <dbReference type="ChEBI" id="CHEBI:456216"/>
        <dbReference type="EC" id="2.7.11.1"/>
    </reaction>
</comment>
<reference evidence="17" key="1">
    <citation type="submission" date="2022-12" db="EMBL/GenBank/DDBJ databases">
        <title>Draft genome assemblies for two species of Escallonia (Escalloniales).</title>
        <authorList>
            <person name="Chanderbali A."/>
            <person name="Dervinis C."/>
            <person name="Anghel I."/>
            <person name="Soltis D."/>
            <person name="Soltis P."/>
            <person name="Zapata F."/>
        </authorList>
    </citation>
    <scope>NUCLEOTIDE SEQUENCE</scope>
    <source>
        <strain evidence="17">UCBG64.0493</strain>
        <tissue evidence="17">Leaf</tissue>
    </source>
</reference>
<evidence type="ECO:0000313" key="18">
    <source>
        <dbReference type="Proteomes" id="UP001188597"/>
    </source>
</evidence>
<accession>A0AA89BA49</accession>
<comment type="subcellular location">
    <subcellularLocation>
        <location evidence="1">Membrane</location>
        <topology evidence="1">Single-pass type I membrane protein</topology>
    </subcellularLocation>
</comment>
<dbReference type="EMBL" id="JAVXUP010000259">
    <property type="protein sequence ID" value="KAK3032713.1"/>
    <property type="molecule type" value="Genomic_DNA"/>
</dbReference>